<protein>
    <recommendedName>
        <fullName evidence="2">GmrSD restriction endonucleases N-terminal domain-containing protein</fullName>
    </recommendedName>
</protein>
<feature type="compositionally biased region" description="Polar residues" evidence="1">
    <location>
        <begin position="595"/>
        <end position="614"/>
    </location>
</feature>
<evidence type="ECO:0000313" key="4">
    <source>
        <dbReference type="Proteomes" id="UP000027265"/>
    </source>
</evidence>
<feature type="compositionally biased region" description="Polar residues" evidence="1">
    <location>
        <begin position="427"/>
        <end position="437"/>
    </location>
</feature>
<feature type="compositionally biased region" description="Pro residues" evidence="1">
    <location>
        <begin position="719"/>
        <end position="732"/>
    </location>
</feature>
<feature type="domain" description="GmrSD restriction endonucleases N-terminal" evidence="2">
    <location>
        <begin position="55"/>
        <end position="203"/>
    </location>
</feature>
<organism evidence="3 4">
    <name type="scientific">Jaapia argillacea MUCL 33604</name>
    <dbReference type="NCBI Taxonomy" id="933084"/>
    <lineage>
        <taxon>Eukaryota</taxon>
        <taxon>Fungi</taxon>
        <taxon>Dikarya</taxon>
        <taxon>Basidiomycota</taxon>
        <taxon>Agaricomycotina</taxon>
        <taxon>Agaricomycetes</taxon>
        <taxon>Agaricomycetidae</taxon>
        <taxon>Jaapiales</taxon>
        <taxon>Jaapiaceae</taxon>
        <taxon>Jaapia</taxon>
    </lineage>
</organism>
<accession>A0A067PU27</accession>
<feature type="compositionally biased region" description="Low complexity" evidence="1">
    <location>
        <begin position="467"/>
        <end position="479"/>
    </location>
</feature>
<feature type="compositionally biased region" description="Basic and acidic residues" evidence="1">
    <location>
        <begin position="764"/>
        <end position="796"/>
    </location>
</feature>
<evidence type="ECO:0000259" key="2">
    <source>
        <dbReference type="Pfam" id="PF03235"/>
    </source>
</evidence>
<reference evidence="4" key="1">
    <citation type="journal article" date="2014" name="Proc. Natl. Acad. Sci. U.S.A.">
        <title>Extensive sampling of basidiomycete genomes demonstrates inadequacy of the white-rot/brown-rot paradigm for wood decay fungi.</title>
        <authorList>
            <person name="Riley R."/>
            <person name="Salamov A.A."/>
            <person name="Brown D.W."/>
            <person name="Nagy L.G."/>
            <person name="Floudas D."/>
            <person name="Held B.W."/>
            <person name="Levasseur A."/>
            <person name="Lombard V."/>
            <person name="Morin E."/>
            <person name="Otillar R."/>
            <person name="Lindquist E.A."/>
            <person name="Sun H."/>
            <person name="LaButti K.M."/>
            <person name="Schmutz J."/>
            <person name="Jabbour D."/>
            <person name="Luo H."/>
            <person name="Baker S.E."/>
            <person name="Pisabarro A.G."/>
            <person name="Walton J.D."/>
            <person name="Blanchette R.A."/>
            <person name="Henrissat B."/>
            <person name="Martin F."/>
            <person name="Cullen D."/>
            <person name="Hibbett D.S."/>
            <person name="Grigoriev I.V."/>
        </authorList>
    </citation>
    <scope>NUCLEOTIDE SEQUENCE [LARGE SCALE GENOMIC DNA]</scope>
    <source>
        <strain evidence="4">MUCL 33604</strain>
    </source>
</reference>
<name>A0A067PU27_9AGAM</name>
<dbReference type="PANTHER" id="PTHR39639:SF1">
    <property type="entry name" value="DUF262 DOMAIN-CONTAINING PROTEIN"/>
    <property type="match status" value="1"/>
</dbReference>
<dbReference type="EMBL" id="KL197718">
    <property type="protein sequence ID" value="KDQ58244.1"/>
    <property type="molecule type" value="Genomic_DNA"/>
</dbReference>
<feature type="compositionally biased region" description="Low complexity" evidence="1">
    <location>
        <begin position="544"/>
        <end position="566"/>
    </location>
</feature>
<keyword evidence="4" id="KW-1185">Reference proteome</keyword>
<feature type="compositionally biased region" description="Polar residues" evidence="1">
    <location>
        <begin position="645"/>
        <end position="656"/>
    </location>
</feature>
<dbReference type="OrthoDB" id="5419821at2759"/>
<feature type="compositionally biased region" description="Polar residues" evidence="1">
    <location>
        <begin position="665"/>
        <end position="686"/>
    </location>
</feature>
<sequence>MESDSDESSLTSMSDGESATPLAQRAAKKTRSGGEYTIKNPLRPYRNTQYTTQSLYDMIHQNGIDLDPEYQRDVVWPEAKQSGLIDSILRNYYLPPIIFAFFSREDGTESRTCIDGKQRLTSIQRFMDGMVRFVLHDDYRGLPYHLNADTSFTGEKFWFKQTGKTRRRLLPKQLVQQFRNKQVVCAEYEGLNGDQEREIFQRVQLGVALTPAERMQALTGPWPTLVRNIQKDILGPEGFGKDFDWNTERGRDYFGVAGVAFVISEHPKMRTPQKDPIAKFLEQSKEPTAEQKADLLDTFRIFVALARDKKYNTPFSKPTRVSPIEFVVIGLLIFIQKSKLSLCQLSSATALMRKDVRAAHKDIRSNNTVMKTLHNFITKKLKLSDLTSDGKGDVPAIRAVKPPVSKRKRVVESGSEDEDRPRPHKSSLASSASRVPKSSQPALPPSSHPPLTTSHPQSRQHTGQPLPSSSSTPTSSFPSQAQIKQNVLSLPKISKKNLSRPTLSSKSEPNSPQILSFASSSANPPPLHSSAEMSRPKASLLERIQPTSGSSSPQPSSTSSFPSISSPYPPSYPPSQHSGQVDRLAPILAAKATIDRTSGPSSYPSRMGTSSQQTHDPRRQPSRDGLGNLHHSYVEDGEIQPSQPPGSGSHLSQYPNQDYVMAESGANSFHFQQNPNNPLHASQQAANGHAHASDSRFNCPPPLTPRAYSQPPHISSSLPPRPSFNPAPPPTFRPLSSAPSSSRGYQMHDERRHLIEGGHGQGGDGRHYSDYHDPRDGNHRGRRDWQERPRDSGWQR</sequence>
<evidence type="ECO:0000256" key="1">
    <source>
        <dbReference type="SAM" id="MobiDB-lite"/>
    </source>
</evidence>
<feature type="compositionally biased region" description="Basic and acidic residues" evidence="1">
    <location>
        <begin position="746"/>
        <end position="756"/>
    </location>
</feature>
<feature type="region of interest" description="Disordered" evidence="1">
    <location>
        <begin position="385"/>
        <end position="796"/>
    </location>
</feature>
<dbReference type="PANTHER" id="PTHR39639">
    <property type="entry name" value="CHROMOSOME 16, WHOLE GENOME SHOTGUN SEQUENCE"/>
    <property type="match status" value="1"/>
</dbReference>
<dbReference type="InterPro" id="IPR004919">
    <property type="entry name" value="GmrSD_N"/>
</dbReference>
<feature type="compositionally biased region" description="Polar residues" evidence="1">
    <location>
        <begin position="499"/>
        <end position="522"/>
    </location>
</feature>
<evidence type="ECO:0000313" key="3">
    <source>
        <dbReference type="EMBL" id="KDQ58244.1"/>
    </source>
</evidence>
<proteinExistence type="predicted"/>
<dbReference type="AlphaFoldDB" id="A0A067PU27"/>
<dbReference type="STRING" id="933084.A0A067PU27"/>
<gene>
    <name evidence="3" type="ORF">JAAARDRAFT_35059</name>
</gene>
<dbReference type="Proteomes" id="UP000027265">
    <property type="component" value="Unassembled WGS sequence"/>
</dbReference>
<dbReference type="Pfam" id="PF03235">
    <property type="entry name" value="GmrSD_N"/>
    <property type="match status" value="1"/>
</dbReference>
<dbReference type="InParanoid" id="A0A067PU27"/>
<dbReference type="HOGENOM" id="CLU_013023_1_0_1"/>
<feature type="region of interest" description="Disordered" evidence="1">
    <location>
        <begin position="1"/>
        <end position="43"/>
    </location>
</feature>